<organism evidence="1 2">
    <name type="scientific">Phenylobacterium haematophilum</name>
    <dbReference type="NCBI Taxonomy" id="98513"/>
    <lineage>
        <taxon>Bacteria</taxon>
        <taxon>Pseudomonadati</taxon>
        <taxon>Pseudomonadota</taxon>
        <taxon>Alphaproteobacteria</taxon>
        <taxon>Caulobacterales</taxon>
        <taxon>Caulobacteraceae</taxon>
        <taxon>Phenylobacterium</taxon>
    </lineage>
</organism>
<keyword evidence="2" id="KW-1185">Reference proteome</keyword>
<dbReference type="Proteomes" id="UP000530564">
    <property type="component" value="Unassembled WGS sequence"/>
</dbReference>
<name>A0A840A282_9CAUL</name>
<protein>
    <submittedName>
        <fullName evidence="1">Putative polyhydroxyalkanoate system protein</fullName>
    </submittedName>
</protein>
<sequence>MAKPVVVTIPHELGKAEARQRIEDGVGKLIHQFGEGVKLTRTWEGDRLSFAAKVVGQAVAGRLDVADDAVRMEVDLPPFFAMIADKVKGRLKKEGQLMLEKK</sequence>
<comment type="caution">
    <text evidence="1">The sequence shown here is derived from an EMBL/GenBank/DDBJ whole genome shotgun (WGS) entry which is preliminary data.</text>
</comment>
<dbReference type="NCBIfam" id="TIGR02610">
    <property type="entry name" value="PHA_gran_rgn"/>
    <property type="match status" value="1"/>
</dbReference>
<accession>A0A840A282</accession>
<evidence type="ECO:0000313" key="1">
    <source>
        <dbReference type="EMBL" id="MBB3892726.1"/>
    </source>
</evidence>
<dbReference type="AlphaFoldDB" id="A0A840A282"/>
<dbReference type="RefSeq" id="WP_183775481.1">
    <property type="nucleotide sequence ID" value="NZ_JACIDK010000005.1"/>
</dbReference>
<proteinExistence type="predicted"/>
<gene>
    <name evidence="1" type="ORF">GGQ61_003462</name>
</gene>
<dbReference type="EMBL" id="JACIDK010000005">
    <property type="protein sequence ID" value="MBB3892726.1"/>
    <property type="molecule type" value="Genomic_DNA"/>
</dbReference>
<dbReference type="Pfam" id="PF09650">
    <property type="entry name" value="PHA_gran_rgn"/>
    <property type="match status" value="1"/>
</dbReference>
<reference evidence="1 2" key="1">
    <citation type="submission" date="2020-08" db="EMBL/GenBank/DDBJ databases">
        <title>Genomic Encyclopedia of Type Strains, Phase IV (KMG-IV): sequencing the most valuable type-strain genomes for metagenomic binning, comparative biology and taxonomic classification.</title>
        <authorList>
            <person name="Goeker M."/>
        </authorList>
    </citation>
    <scope>NUCLEOTIDE SEQUENCE [LARGE SCALE GENOMIC DNA]</scope>
    <source>
        <strain evidence="1 2">DSM 21793</strain>
    </source>
</reference>
<dbReference type="InterPro" id="IPR013433">
    <property type="entry name" value="PHA_gran_rgn"/>
</dbReference>
<evidence type="ECO:0000313" key="2">
    <source>
        <dbReference type="Proteomes" id="UP000530564"/>
    </source>
</evidence>